<gene>
    <name evidence="2" type="ORF">GCM10009759_11470</name>
</gene>
<comment type="caution">
    <text evidence="2">The sequence shown here is derived from an EMBL/GenBank/DDBJ whole genome shotgun (WGS) entry which is preliminary data.</text>
</comment>
<organism evidence="2 3">
    <name type="scientific">Kitasatospora saccharophila</name>
    <dbReference type="NCBI Taxonomy" id="407973"/>
    <lineage>
        <taxon>Bacteria</taxon>
        <taxon>Bacillati</taxon>
        <taxon>Actinomycetota</taxon>
        <taxon>Actinomycetes</taxon>
        <taxon>Kitasatosporales</taxon>
        <taxon>Streptomycetaceae</taxon>
        <taxon>Kitasatospora</taxon>
    </lineage>
</organism>
<reference evidence="3" key="1">
    <citation type="journal article" date="2019" name="Int. J. Syst. Evol. Microbiol.">
        <title>The Global Catalogue of Microorganisms (GCM) 10K type strain sequencing project: providing services to taxonomists for standard genome sequencing and annotation.</title>
        <authorList>
            <consortium name="The Broad Institute Genomics Platform"/>
            <consortium name="The Broad Institute Genome Sequencing Center for Infectious Disease"/>
            <person name="Wu L."/>
            <person name="Ma J."/>
        </authorList>
    </citation>
    <scope>NUCLEOTIDE SEQUENCE [LARGE SCALE GENOMIC DNA]</scope>
    <source>
        <strain evidence="3">JCM 14559</strain>
    </source>
</reference>
<feature type="region of interest" description="Disordered" evidence="1">
    <location>
        <begin position="55"/>
        <end position="168"/>
    </location>
</feature>
<protein>
    <submittedName>
        <fullName evidence="2">Uncharacterized protein</fullName>
    </submittedName>
</protein>
<evidence type="ECO:0000313" key="2">
    <source>
        <dbReference type="EMBL" id="GAA2088960.1"/>
    </source>
</evidence>
<name>A0ABP5HX49_9ACTN</name>
<sequence>MPTSQAGACRTWVPSGPPIIGVRTAPAVMVTGWWSAKTWSQPGMVAVGTNAEDAKTSGARTGNAAAVAVSGSPTARPTTANTQDIANPKAGTGSPPARNAGTPSWIRKPTRKPTPVISATTNTFRAGSAVVRPESTAERAVGSERKRSISPVRRSPAGPIAVSTAPAG</sequence>
<feature type="compositionally biased region" description="Basic and acidic residues" evidence="1">
    <location>
        <begin position="135"/>
        <end position="147"/>
    </location>
</feature>
<proteinExistence type="predicted"/>
<accession>A0ABP5HX49</accession>
<keyword evidence="3" id="KW-1185">Reference proteome</keyword>
<dbReference type="Proteomes" id="UP001500897">
    <property type="component" value="Unassembled WGS sequence"/>
</dbReference>
<evidence type="ECO:0000256" key="1">
    <source>
        <dbReference type="SAM" id="MobiDB-lite"/>
    </source>
</evidence>
<dbReference type="EMBL" id="BAAANS010000005">
    <property type="protein sequence ID" value="GAA2088960.1"/>
    <property type="molecule type" value="Genomic_DNA"/>
</dbReference>
<evidence type="ECO:0000313" key="3">
    <source>
        <dbReference type="Proteomes" id="UP001500897"/>
    </source>
</evidence>
<feature type="compositionally biased region" description="Polar residues" evidence="1">
    <location>
        <begin position="71"/>
        <end position="85"/>
    </location>
</feature>